<reference evidence="3 4" key="1">
    <citation type="submission" date="2023-11" db="EMBL/GenBank/DDBJ databases">
        <title>Lentzea sokolovensis, sp. nov., Lentzea kristufkii, sp. nov., and Lentzea miocenensis, sp. nov., rare actinobacteria from Sokolov Coal Basin, Miocene lacustrine sediment, Czech Republic.</title>
        <authorList>
            <person name="Lara A."/>
            <person name="Kotroba L."/>
            <person name="Nouioui I."/>
            <person name="Neumann-Schaal M."/>
            <person name="Mast Y."/>
            <person name="Chronakova A."/>
        </authorList>
    </citation>
    <scope>NUCLEOTIDE SEQUENCE [LARGE SCALE GENOMIC DNA]</scope>
    <source>
        <strain evidence="3 4">BCCO 10_0061</strain>
    </source>
</reference>
<keyword evidence="4" id="KW-1185">Reference proteome</keyword>
<evidence type="ECO:0000313" key="4">
    <source>
        <dbReference type="Proteomes" id="UP001285352"/>
    </source>
</evidence>
<organism evidence="3 4">
    <name type="scientific">Lentzea sokolovensis</name>
    <dbReference type="NCBI Taxonomy" id="3095429"/>
    <lineage>
        <taxon>Bacteria</taxon>
        <taxon>Bacillati</taxon>
        <taxon>Actinomycetota</taxon>
        <taxon>Actinomycetes</taxon>
        <taxon>Pseudonocardiales</taxon>
        <taxon>Pseudonocardiaceae</taxon>
        <taxon>Lentzea</taxon>
    </lineage>
</organism>
<dbReference type="InterPro" id="IPR013094">
    <property type="entry name" value="AB_hydrolase_3"/>
</dbReference>
<dbReference type="InterPro" id="IPR029058">
    <property type="entry name" value="AB_hydrolase_fold"/>
</dbReference>
<dbReference type="RefSeq" id="WP_319974828.1">
    <property type="nucleotide sequence ID" value="NZ_JAXAVU010000004.1"/>
</dbReference>
<accession>A0ABU4UUW5</accession>
<dbReference type="PANTHER" id="PTHR48081:SF8">
    <property type="entry name" value="ALPHA_BETA HYDROLASE FOLD-3 DOMAIN-CONTAINING PROTEIN-RELATED"/>
    <property type="match status" value="1"/>
</dbReference>
<dbReference type="GO" id="GO:0016787">
    <property type="term" value="F:hydrolase activity"/>
    <property type="evidence" value="ECO:0007669"/>
    <property type="project" value="UniProtKB-KW"/>
</dbReference>
<dbReference type="Pfam" id="PF07859">
    <property type="entry name" value="Abhydrolase_3"/>
    <property type="match status" value="1"/>
</dbReference>
<name>A0ABU4UUW5_9PSEU</name>
<dbReference type="Gene3D" id="3.40.50.1820">
    <property type="entry name" value="alpha/beta hydrolase"/>
    <property type="match status" value="1"/>
</dbReference>
<reference evidence="3 4" key="2">
    <citation type="submission" date="2023-11" db="EMBL/GenBank/DDBJ databases">
        <authorList>
            <person name="Lara A.C."/>
            <person name="Chronakova A."/>
        </authorList>
    </citation>
    <scope>NUCLEOTIDE SEQUENCE [LARGE SCALE GENOMIC DNA]</scope>
    <source>
        <strain evidence="3 4">BCCO 10_0061</strain>
    </source>
</reference>
<proteinExistence type="predicted"/>
<gene>
    <name evidence="3" type="ORF">SK854_10510</name>
</gene>
<keyword evidence="1 3" id="KW-0378">Hydrolase</keyword>
<protein>
    <submittedName>
        <fullName evidence="3">Alpha/beta hydrolase</fullName>
    </submittedName>
</protein>
<comment type="caution">
    <text evidence="3">The sequence shown here is derived from an EMBL/GenBank/DDBJ whole genome shotgun (WGS) entry which is preliminary data.</text>
</comment>
<dbReference type="Proteomes" id="UP001285352">
    <property type="component" value="Unassembled WGS sequence"/>
</dbReference>
<dbReference type="SUPFAM" id="SSF53474">
    <property type="entry name" value="alpha/beta-Hydrolases"/>
    <property type="match status" value="1"/>
</dbReference>
<evidence type="ECO:0000256" key="1">
    <source>
        <dbReference type="ARBA" id="ARBA00022801"/>
    </source>
</evidence>
<dbReference type="EMBL" id="JAXAVU010000004">
    <property type="protein sequence ID" value="MDX8142548.1"/>
    <property type="molecule type" value="Genomic_DNA"/>
</dbReference>
<evidence type="ECO:0000259" key="2">
    <source>
        <dbReference type="Pfam" id="PF07859"/>
    </source>
</evidence>
<dbReference type="PANTHER" id="PTHR48081">
    <property type="entry name" value="AB HYDROLASE SUPERFAMILY PROTEIN C4A8.06C"/>
    <property type="match status" value="1"/>
</dbReference>
<sequence>MNLETFIDPGLAVHVEESRRTNAERGVRRGPGNADELRSFRVAPAEDNTVVEARGREVPVRILRPEGTPRGVYLDFHAGGFFMGSAAQDDARNQRLANAVGAVVVSVDYRLAPEHPWPAAPDDAETAALWLLDQAGERFGTDRIVIGGFSAGSTLVVTTLLRLRDRGEVARVAGAVLQAGTYDLSGLTPAGRSIADEYFIEAYAGHVRDRTNPDISPVFGDLRGLPEFLMVVGDQDVILEDNLAMAARIVGAGGEVDLKIYPESRHGFTNRDNGMARAAWHDIEQWLAARFS</sequence>
<dbReference type="InterPro" id="IPR050300">
    <property type="entry name" value="GDXG_lipolytic_enzyme"/>
</dbReference>
<feature type="domain" description="Alpha/beta hydrolase fold-3" evidence="2">
    <location>
        <begin position="74"/>
        <end position="269"/>
    </location>
</feature>
<evidence type="ECO:0000313" key="3">
    <source>
        <dbReference type="EMBL" id="MDX8142548.1"/>
    </source>
</evidence>